<evidence type="ECO:0000256" key="9">
    <source>
        <dbReference type="ARBA" id="ARBA00029438"/>
    </source>
</evidence>
<keyword evidence="5 12" id="KW-0418">Kinase</keyword>
<dbReference type="UniPathway" id="UPA00057">
    <property type="reaction ID" value="UER00098"/>
</dbReference>
<dbReference type="InterPro" id="IPR036554">
    <property type="entry name" value="GHMP_kinase_C_sf"/>
</dbReference>
<keyword evidence="8" id="KW-0443">Lipid metabolism</keyword>
<dbReference type="InterPro" id="IPR006204">
    <property type="entry name" value="GHMP_kinase_N_dom"/>
</dbReference>
<dbReference type="SUPFAM" id="SSF54211">
    <property type="entry name" value="Ribosomal protein S5 domain 2-like"/>
    <property type="match status" value="1"/>
</dbReference>
<feature type="domain" description="GHMP kinase N-terminal" evidence="10">
    <location>
        <begin position="78"/>
        <end position="163"/>
    </location>
</feature>
<keyword evidence="2" id="KW-0444">Lipid biosynthesis</keyword>
<keyword evidence="3" id="KW-0808">Transferase</keyword>
<comment type="caution">
    <text evidence="12">The sequence shown here is derived from an EMBL/GenBank/DDBJ whole genome shotgun (WGS) entry which is preliminary data.</text>
</comment>
<dbReference type="STRING" id="1618481.US54_C0026G0003"/>
<dbReference type="GO" id="GO:0005829">
    <property type="term" value="C:cytosol"/>
    <property type="evidence" value="ECO:0007669"/>
    <property type="project" value="TreeGrafter"/>
</dbReference>
<evidence type="ECO:0000259" key="10">
    <source>
        <dbReference type="Pfam" id="PF00288"/>
    </source>
</evidence>
<keyword evidence="7" id="KW-0460">Magnesium</keyword>
<evidence type="ECO:0000256" key="2">
    <source>
        <dbReference type="ARBA" id="ARBA00022516"/>
    </source>
</evidence>
<sequence>MQSITTSAPGKLLLMGEHAVVYDHPCIVTAVNHRMKIRLFLTDDNQMTLNAPDVEVMNYQKSVSSLVSHDMPKGAQFVEIAVRNFFQTYHLKQGINITSTSDFSSQFGFGSSSAVTVATIKALSEIFDKSMSDRELFDLSYKTVLDIQGKGSGFDVAAAVYGGTLFFVTGGKRIEPISVQNIPLVVGYTGVKADTVKIIERVKKIADQYPIFVEGIYGLIEELVKEAKTCLEKNNFAEFGKLMIMNQGLLESLGVSTEKLSQMNSGAIKAGAYGAKLSGAGGGDCMIAVAPAEKRSEVSTAIEKSGGTIIDVQTNTNGIRVE</sequence>
<evidence type="ECO:0000256" key="1">
    <source>
        <dbReference type="ARBA" id="ARBA00022490"/>
    </source>
</evidence>
<evidence type="ECO:0000256" key="6">
    <source>
        <dbReference type="ARBA" id="ARBA00022840"/>
    </source>
</evidence>
<evidence type="ECO:0000256" key="4">
    <source>
        <dbReference type="ARBA" id="ARBA00022741"/>
    </source>
</evidence>
<dbReference type="AlphaFoldDB" id="A0A0G0JLZ9"/>
<dbReference type="InterPro" id="IPR013750">
    <property type="entry name" value="GHMP_kinase_C_dom"/>
</dbReference>
<dbReference type="Pfam" id="PF08544">
    <property type="entry name" value="GHMP_kinases_C"/>
    <property type="match status" value="1"/>
</dbReference>
<reference evidence="12 13" key="1">
    <citation type="journal article" date="2015" name="Nature">
        <title>rRNA introns, odd ribosomes, and small enigmatic genomes across a large radiation of phyla.</title>
        <authorList>
            <person name="Brown C.T."/>
            <person name="Hug L.A."/>
            <person name="Thomas B.C."/>
            <person name="Sharon I."/>
            <person name="Castelle C.J."/>
            <person name="Singh A."/>
            <person name="Wilkins M.J."/>
            <person name="Williams K.H."/>
            <person name="Banfield J.F."/>
        </authorList>
    </citation>
    <scope>NUCLEOTIDE SEQUENCE [LARGE SCALE GENOMIC DNA]</scope>
</reference>
<evidence type="ECO:0000256" key="5">
    <source>
        <dbReference type="ARBA" id="ARBA00022777"/>
    </source>
</evidence>
<evidence type="ECO:0000313" key="12">
    <source>
        <dbReference type="EMBL" id="KKQ37744.1"/>
    </source>
</evidence>
<comment type="pathway">
    <text evidence="9">Isoprenoid biosynthesis; isopentenyl diphosphate biosynthesis via mevalonate pathway; isopentenyl diphosphate from (R)-mevalonate: step 1/3.</text>
</comment>
<evidence type="ECO:0000313" key="13">
    <source>
        <dbReference type="Proteomes" id="UP000034471"/>
    </source>
</evidence>
<dbReference type="Gene3D" id="3.30.230.10">
    <property type="match status" value="1"/>
</dbReference>
<feature type="domain" description="GHMP kinase C-terminal" evidence="11">
    <location>
        <begin position="230"/>
        <end position="304"/>
    </location>
</feature>
<organism evidence="12 13">
    <name type="scientific">Candidatus Roizmanbacteria bacterium GW2011_GWA2_37_7</name>
    <dbReference type="NCBI Taxonomy" id="1618481"/>
    <lineage>
        <taxon>Bacteria</taxon>
        <taxon>Candidatus Roizmaniibacteriota</taxon>
    </lineage>
</organism>
<proteinExistence type="predicted"/>
<dbReference type="Proteomes" id="UP000034471">
    <property type="component" value="Unassembled WGS sequence"/>
</dbReference>
<evidence type="ECO:0000256" key="8">
    <source>
        <dbReference type="ARBA" id="ARBA00023098"/>
    </source>
</evidence>
<dbReference type="PANTHER" id="PTHR43290:SF2">
    <property type="entry name" value="MEVALONATE KINASE"/>
    <property type="match status" value="1"/>
</dbReference>
<dbReference type="Gene3D" id="3.30.70.890">
    <property type="entry name" value="GHMP kinase, C-terminal domain"/>
    <property type="match status" value="1"/>
</dbReference>
<dbReference type="SUPFAM" id="SSF55060">
    <property type="entry name" value="GHMP Kinase, C-terminal domain"/>
    <property type="match status" value="1"/>
</dbReference>
<gene>
    <name evidence="12" type="ORF">US54_C0026G0003</name>
</gene>
<dbReference type="EMBL" id="LBTJ01000026">
    <property type="protein sequence ID" value="KKQ37744.1"/>
    <property type="molecule type" value="Genomic_DNA"/>
</dbReference>
<protein>
    <submittedName>
        <fullName evidence="12">Mevalonate kinase</fullName>
    </submittedName>
</protein>
<accession>A0A0G0JLZ9</accession>
<keyword evidence="6" id="KW-0067">ATP-binding</keyword>
<dbReference type="NCBIfam" id="TIGR00549">
    <property type="entry name" value="mevalon_kin"/>
    <property type="match status" value="1"/>
</dbReference>
<dbReference type="PANTHER" id="PTHR43290">
    <property type="entry name" value="MEVALONATE KINASE"/>
    <property type="match status" value="1"/>
</dbReference>
<dbReference type="Pfam" id="PF00288">
    <property type="entry name" value="GHMP_kinases_N"/>
    <property type="match status" value="1"/>
</dbReference>
<dbReference type="InterPro" id="IPR014721">
    <property type="entry name" value="Ribsml_uS5_D2-typ_fold_subgr"/>
</dbReference>
<dbReference type="GO" id="GO:0019287">
    <property type="term" value="P:isopentenyl diphosphate biosynthetic process, mevalonate pathway"/>
    <property type="evidence" value="ECO:0007669"/>
    <property type="project" value="UniProtKB-UniPathway"/>
</dbReference>
<dbReference type="InterPro" id="IPR006205">
    <property type="entry name" value="Mev_gal_kin"/>
</dbReference>
<keyword evidence="4" id="KW-0547">Nucleotide-binding</keyword>
<name>A0A0G0JLZ9_9BACT</name>
<dbReference type="InterPro" id="IPR020568">
    <property type="entry name" value="Ribosomal_Su5_D2-typ_SF"/>
</dbReference>
<evidence type="ECO:0000256" key="3">
    <source>
        <dbReference type="ARBA" id="ARBA00022679"/>
    </source>
</evidence>
<dbReference type="PRINTS" id="PR00959">
    <property type="entry name" value="MEVGALKINASE"/>
</dbReference>
<dbReference type="GO" id="GO:0004496">
    <property type="term" value="F:mevalonate kinase activity"/>
    <property type="evidence" value="ECO:0007669"/>
    <property type="project" value="InterPro"/>
</dbReference>
<dbReference type="PATRIC" id="fig|1618481.3.peg.587"/>
<dbReference type="GO" id="GO:0005524">
    <property type="term" value="F:ATP binding"/>
    <property type="evidence" value="ECO:0007669"/>
    <property type="project" value="UniProtKB-KW"/>
</dbReference>
<evidence type="ECO:0000259" key="11">
    <source>
        <dbReference type="Pfam" id="PF08544"/>
    </source>
</evidence>
<keyword evidence="1" id="KW-0963">Cytoplasm</keyword>
<evidence type="ECO:0000256" key="7">
    <source>
        <dbReference type="ARBA" id="ARBA00022842"/>
    </source>
</evidence>